<comment type="pathway">
    <text evidence="2">Nitrogen metabolism; (S)-allantoin degradation; allantoate from (S)-allantoin: step 1/1.</text>
</comment>
<dbReference type="InterPro" id="IPR006680">
    <property type="entry name" value="Amidohydro-rel"/>
</dbReference>
<comment type="cofactor">
    <cofactor evidence="1">
        <name>Zn(2+)</name>
        <dbReference type="ChEBI" id="CHEBI:29105"/>
    </cofactor>
</comment>
<evidence type="ECO:0000256" key="5">
    <source>
        <dbReference type="ARBA" id="ARBA00012863"/>
    </source>
</evidence>
<dbReference type="SUPFAM" id="SSF51556">
    <property type="entry name" value="Metallo-dependent hydrolases"/>
    <property type="match status" value="1"/>
</dbReference>
<dbReference type="InterPro" id="IPR032466">
    <property type="entry name" value="Metal_Hydrolase"/>
</dbReference>
<comment type="similarity">
    <text evidence="3">Belongs to the metallo-dependent hydrolases superfamily. Allantoinase family.</text>
</comment>
<feature type="domain" description="Amidohydrolase-related" evidence="10">
    <location>
        <begin position="66"/>
        <end position="435"/>
    </location>
</feature>
<dbReference type="EMBL" id="CP045529">
    <property type="protein sequence ID" value="QFU99575.1"/>
    <property type="molecule type" value="Genomic_DNA"/>
</dbReference>
<dbReference type="PANTHER" id="PTHR43668:SF2">
    <property type="entry name" value="ALLANTOINASE"/>
    <property type="match status" value="1"/>
</dbReference>
<dbReference type="Gene3D" id="3.20.20.140">
    <property type="entry name" value="Metal-dependent hydrolases"/>
    <property type="match status" value="1"/>
</dbReference>
<evidence type="ECO:0000313" key="11">
    <source>
        <dbReference type="EMBL" id="QFU99575.1"/>
    </source>
</evidence>
<dbReference type="RefSeq" id="WP_227994377.1">
    <property type="nucleotide sequence ID" value="NZ_BAABIH010000016.1"/>
</dbReference>
<accession>A0A5P9QGK1</accession>
<evidence type="ECO:0000256" key="9">
    <source>
        <dbReference type="ARBA" id="ARBA00022833"/>
    </source>
</evidence>
<proteinExistence type="inferred from homology"/>
<keyword evidence="9" id="KW-0862">Zinc</keyword>
<keyword evidence="12" id="KW-1185">Reference proteome</keyword>
<dbReference type="AlphaFoldDB" id="A0A5P9QGK1"/>
<protein>
    <recommendedName>
        <fullName evidence="5">allantoinase</fullName>
        <ecNumber evidence="5">3.5.2.5</ecNumber>
    </recommendedName>
</protein>
<evidence type="ECO:0000256" key="2">
    <source>
        <dbReference type="ARBA" id="ARBA00004968"/>
    </source>
</evidence>
<dbReference type="GO" id="GO:0050897">
    <property type="term" value="F:cobalt ion binding"/>
    <property type="evidence" value="ECO:0007669"/>
    <property type="project" value="InterPro"/>
</dbReference>
<dbReference type="InterPro" id="IPR017593">
    <property type="entry name" value="Allantoinase"/>
</dbReference>
<keyword evidence="6" id="KW-0659">Purine metabolism</keyword>
<organism evidence="11 12">
    <name type="scientific">Luteimicrobium xylanilyticum</name>
    <dbReference type="NCBI Taxonomy" id="1133546"/>
    <lineage>
        <taxon>Bacteria</taxon>
        <taxon>Bacillati</taxon>
        <taxon>Actinomycetota</taxon>
        <taxon>Actinomycetes</taxon>
        <taxon>Micrococcales</taxon>
        <taxon>Luteimicrobium</taxon>
    </lineage>
</organism>
<dbReference type="Proteomes" id="UP000326702">
    <property type="component" value="Chromosome"/>
</dbReference>
<evidence type="ECO:0000256" key="7">
    <source>
        <dbReference type="ARBA" id="ARBA00022723"/>
    </source>
</evidence>
<evidence type="ECO:0000256" key="3">
    <source>
        <dbReference type="ARBA" id="ARBA00010368"/>
    </source>
</evidence>
<reference evidence="11 12" key="1">
    <citation type="submission" date="2019-10" db="EMBL/GenBank/DDBJ databases">
        <title>Genome sequence of Luteimicrobium xylanilyticum HY-24.</title>
        <authorList>
            <person name="Kim D.Y."/>
            <person name="Park H.-Y."/>
        </authorList>
    </citation>
    <scope>NUCLEOTIDE SEQUENCE [LARGE SCALE GENOMIC DNA]</scope>
    <source>
        <strain evidence="11 12">HY-24</strain>
    </source>
</reference>
<keyword evidence="7" id="KW-0479">Metal-binding</keyword>
<gene>
    <name evidence="11" type="primary">allB</name>
    <name evidence="11" type="ORF">KDY119_03107</name>
</gene>
<dbReference type="GO" id="GO:0005737">
    <property type="term" value="C:cytoplasm"/>
    <property type="evidence" value="ECO:0007669"/>
    <property type="project" value="TreeGrafter"/>
</dbReference>
<sequence>MDVGTMGGLTGGHGGRPDLVLRGRAVLPEGERPAAVAVTGGTIVAVGPADARFDAVEDRTLCPDEVLIPGLVDTHVHVNEPGRTEWEGFATATAAAAAGGVTTIVDMPLNSIPPTVSPEALDVKRAAAAGAAAVDVGFWGGAIPSSLGSLRALHDAGVFGFKCFLAPSGVDEFPHLDRTQLDAALDELAEFDGLLIVHAEDPDELPHGYGGGRGYAGYLASRPDGAEVAAVEHVVEGVRRTGGRAHVLHVSSAEVLPVLRAAKADGLRVTAETCPHYLTFTDTDVPDGATRFKCAPPIRGSRNQDLLWEALDDGTIDLVVTDHSPSTVELKTAGGGDFAAAWGGIAGLQLGLAAVWTQAERRGVPLASVVGWMASATAGLVGLDDRGAIVPGRRADLAVLAPDAELVVDATRLEHRNPVTAYDGAQLRGVVRETWLAGAPARPGVGRGALLDRPTHVALTAT</sequence>
<dbReference type="GO" id="GO:0000256">
    <property type="term" value="P:allantoin catabolic process"/>
    <property type="evidence" value="ECO:0007669"/>
    <property type="project" value="InterPro"/>
</dbReference>
<dbReference type="InterPro" id="IPR011059">
    <property type="entry name" value="Metal-dep_hydrolase_composite"/>
</dbReference>
<evidence type="ECO:0000256" key="1">
    <source>
        <dbReference type="ARBA" id="ARBA00001947"/>
    </source>
</evidence>
<evidence type="ECO:0000256" key="4">
    <source>
        <dbReference type="ARBA" id="ARBA00011881"/>
    </source>
</evidence>
<dbReference type="InterPro" id="IPR050138">
    <property type="entry name" value="DHOase/Allantoinase_Hydrolase"/>
</dbReference>
<dbReference type="Pfam" id="PF01979">
    <property type="entry name" value="Amidohydro_1"/>
    <property type="match status" value="1"/>
</dbReference>
<dbReference type="SUPFAM" id="SSF51338">
    <property type="entry name" value="Composite domain of metallo-dependent hydrolases"/>
    <property type="match status" value="1"/>
</dbReference>
<keyword evidence="8 11" id="KW-0378">Hydrolase</keyword>
<dbReference type="GO" id="GO:0006145">
    <property type="term" value="P:purine nucleobase catabolic process"/>
    <property type="evidence" value="ECO:0007669"/>
    <property type="project" value="TreeGrafter"/>
</dbReference>
<evidence type="ECO:0000256" key="8">
    <source>
        <dbReference type="ARBA" id="ARBA00022801"/>
    </source>
</evidence>
<evidence type="ECO:0000313" key="12">
    <source>
        <dbReference type="Proteomes" id="UP000326702"/>
    </source>
</evidence>
<name>A0A5P9QGK1_9MICO</name>
<evidence type="ECO:0000259" key="10">
    <source>
        <dbReference type="Pfam" id="PF01979"/>
    </source>
</evidence>
<dbReference type="GO" id="GO:0008270">
    <property type="term" value="F:zinc ion binding"/>
    <property type="evidence" value="ECO:0007669"/>
    <property type="project" value="InterPro"/>
</dbReference>
<dbReference type="PANTHER" id="PTHR43668">
    <property type="entry name" value="ALLANTOINASE"/>
    <property type="match status" value="1"/>
</dbReference>
<dbReference type="NCBIfam" id="TIGR03178">
    <property type="entry name" value="allantoinase"/>
    <property type="match status" value="1"/>
</dbReference>
<comment type="subunit">
    <text evidence="4">Homotetramer.</text>
</comment>
<dbReference type="KEGG" id="lxl:KDY119_03107"/>
<evidence type="ECO:0000256" key="6">
    <source>
        <dbReference type="ARBA" id="ARBA00022631"/>
    </source>
</evidence>
<dbReference type="EC" id="3.5.2.5" evidence="5"/>
<dbReference type="GO" id="GO:0004038">
    <property type="term" value="F:allantoinase activity"/>
    <property type="evidence" value="ECO:0007669"/>
    <property type="project" value="UniProtKB-EC"/>
</dbReference>
<dbReference type="FunFam" id="3.20.20.140:FF:000032">
    <property type="entry name" value="Allantoinase Dal1"/>
    <property type="match status" value="1"/>
</dbReference>